<dbReference type="PANTHER" id="PTHR43553">
    <property type="entry name" value="HEAVY METAL TRANSPORTER"/>
    <property type="match status" value="1"/>
</dbReference>
<keyword evidence="5" id="KW-0547">Nucleotide-binding</keyword>
<dbReference type="InterPro" id="IPR027417">
    <property type="entry name" value="P-loop_NTPase"/>
</dbReference>
<dbReference type="PROSITE" id="PS00211">
    <property type="entry name" value="ABC_TRANSPORTER_1"/>
    <property type="match status" value="1"/>
</dbReference>
<dbReference type="PROSITE" id="PS50893">
    <property type="entry name" value="ABC_TRANSPORTER_2"/>
    <property type="match status" value="1"/>
</dbReference>
<organism evidence="10 11">
    <name type="scientific">Corticicoccus populi</name>
    <dbReference type="NCBI Taxonomy" id="1812821"/>
    <lineage>
        <taxon>Bacteria</taxon>
        <taxon>Bacillati</taxon>
        <taxon>Bacillota</taxon>
        <taxon>Bacilli</taxon>
        <taxon>Bacillales</taxon>
        <taxon>Staphylococcaceae</taxon>
        <taxon>Corticicoccus</taxon>
    </lineage>
</organism>
<evidence type="ECO:0000256" key="3">
    <source>
        <dbReference type="ARBA" id="ARBA00022448"/>
    </source>
</evidence>
<dbReference type="InterPro" id="IPR003439">
    <property type="entry name" value="ABC_transporter-like_ATP-bd"/>
</dbReference>
<evidence type="ECO:0000256" key="7">
    <source>
        <dbReference type="ARBA" id="ARBA00022967"/>
    </source>
</evidence>
<keyword evidence="8" id="KW-0472">Membrane</keyword>
<evidence type="ECO:0000256" key="6">
    <source>
        <dbReference type="ARBA" id="ARBA00022840"/>
    </source>
</evidence>
<evidence type="ECO:0000256" key="5">
    <source>
        <dbReference type="ARBA" id="ARBA00022741"/>
    </source>
</evidence>
<evidence type="ECO:0000313" key="11">
    <source>
        <dbReference type="Proteomes" id="UP001597519"/>
    </source>
</evidence>
<comment type="caution">
    <text evidence="10">The sequence shown here is derived from an EMBL/GenBank/DDBJ whole genome shotgun (WGS) entry which is preliminary data.</text>
</comment>
<dbReference type="Gene3D" id="3.40.50.300">
    <property type="entry name" value="P-loop containing nucleotide triphosphate hydrolases"/>
    <property type="match status" value="1"/>
</dbReference>
<keyword evidence="4" id="KW-1003">Cell membrane</keyword>
<dbReference type="InterPro" id="IPR017871">
    <property type="entry name" value="ABC_transporter-like_CS"/>
</dbReference>
<accession>A0ABW5WW67</accession>
<evidence type="ECO:0000256" key="4">
    <source>
        <dbReference type="ARBA" id="ARBA00022475"/>
    </source>
</evidence>
<dbReference type="CDD" id="cd03225">
    <property type="entry name" value="ABC_cobalt_CbiO_domain1"/>
    <property type="match status" value="1"/>
</dbReference>
<proteinExistence type="inferred from homology"/>
<comment type="similarity">
    <text evidence="2">Belongs to the ABC transporter superfamily.</text>
</comment>
<keyword evidence="3" id="KW-0813">Transport</keyword>
<dbReference type="Pfam" id="PF00005">
    <property type="entry name" value="ABC_tran"/>
    <property type="match status" value="1"/>
</dbReference>
<dbReference type="InterPro" id="IPR003593">
    <property type="entry name" value="AAA+_ATPase"/>
</dbReference>
<keyword evidence="11" id="KW-1185">Reference proteome</keyword>
<dbReference type="GO" id="GO:0005524">
    <property type="term" value="F:ATP binding"/>
    <property type="evidence" value="ECO:0007669"/>
    <property type="project" value="UniProtKB-KW"/>
</dbReference>
<evidence type="ECO:0000259" key="9">
    <source>
        <dbReference type="PROSITE" id="PS50893"/>
    </source>
</evidence>
<protein>
    <submittedName>
        <fullName evidence="10">Energy-coupling factor ABC transporter ATP-binding protein</fullName>
    </submittedName>
</protein>
<keyword evidence="7" id="KW-1278">Translocase</keyword>
<evidence type="ECO:0000256" key="2">
    <source>
        <dbReference type="ARBA" id="ARBA00005417"/>
    </source>
</evidence>
<sequence length="277" mass="30833">MSILSLRNVSYQYPLEAEKAVKHISFDLKEGKVYGVIGANESGKTTLCNIMRGFIPELYKGELTGEILYKGKDIAEYNIGDLASEIGYSFQNPFTQISGVKETVFEEIAYGMENLGISREQMTARVNELAALFNLEELINENPFELSGGQKQRVALASVTALDPKIIILDEPTSQLDPKSTEDIFKVVEHLKKQGKTIFLVEHKVDLLAEYCDEIFLLSGGEMVMQGKTKDILSDEKVLKYGAGLPQIVLYFLQSELNNANIPLTVEAAYQMLEGSE</sequence>
<feature type="domain" description="ABC transporter" evidence="9">
    <location>
        <begin position="4"/>
        <end position="245"/>
    </location>
</feature>
<dbReference type="SUPFAM" id="SSF52540">
    <property type="entry name" value="P-loop containing nucleoside triphosphate hydrolases"/>
    <property type="match status" value="1"/>
</dbReference>
<dbReference type="RefSeq" id="WP_377771794.1">
    <property type="nucleotide sequence ID" value="NZ_JBHUOQ010000001.1"/>
</dbReference>
<reference evidence="11" key="1">
    <citation type="journal article" date="2019" name="Int. J. Syst. Evol. Microbiol.">
        <title>The Global Catalogue of Microorganisms (GCM) 10K type strain sequencing project: providing services to taxonomists for standard genome sequencing and annotation.</title>
        <authorList>
            <consortium name="The Broad Institute Genomics Platform"/>
            <consortium name="The Broad Institute Genome Sequencing Center for Infectious Disease"/>
            <person name="Wu L."/>
            <person name="Ma J."/>
        </authorList>
    </citation>
    <scope>NUCLEOTIDE SEQUENCE [LARGE SCALE GENOMIC DNA]</scope>
    <source>
        <strain evidence="11">KCTC 33575</strain>
    </source>
</reference>
<dbReference type="SMART" id="SM00382">
    <property type="entry name" value="AAA"/>
    <property type="match status" value="1"/>
</dbReference>
<keyword evidence="6 10" id="KW-0067">ATP-binding</keyword>
<name>A0ABW5WW67_9STAP</name>
<dbReference type="InterPro" id="IPR050095">
    <property type="entry name" value="ECF_ABC_transporter_ATP-bd"/>
</dbReference>
<dbReference type="InterPro" id="IPR015856">
    <property type="entry name" value="ABC_transpr_CbiO/EcfA_su"/>
</dbReference>
<gene>
    <name evidence="10" type="ORF">ACFSX4_04055</name>
</gene>
<dbReference type="Proteomes" id="UP001597519">
    <property type="component" value="Unassembled WGS sequence"/>
</dbReference>
<evidence type="ECO:0000256" key="8">
    <source>
        <dbReference type="ARBA" id="ARBA00023136"/>
    </source>
</evidence>
<evidence type="ECO:0000313" key="10">
    <source>
        <dbReference type="EMBL" id="MFD2829629.1"/>
    </source>
</evidence>
<comment type="subcellular location">
    <subcellularLocation>
        <location evidence="1">Cell membrane</location>
        <topology evidence="1">Peripheral membrane protein</topology>
    </subcellularLocation>
</comment>
<dbReference type="EMBL" id="JBHUOQ010000001">
    <property type="protein sequence ID" value="MFD2829629.1"/>
    <property type="molecule type" value="Genomic_DNA"/>
</dbReference>
<evidence type="ECO:0000256" key="1">
    <source>
        <dbReference type="ARBA" id="ARBA00004202"/>
    </source>
</evidence>